<keyword evidence="1" id="KW-0175">Coiled coil</keyword>
<dbReference type="InterPro" id="IPR050570">
    <property type="entry name" value="Cell_wall_metabolism_enzyme"/>
</dbReference>
<evidence type="ECO:0000259" key="3">
    <source>
        <dbReference type="Pfam" id="PF01551"/>
    </source>
</evidence>
<feature type="coiled-coil region" evidence="1">
    <location>
        <begin position="77"/>
        <end position="146"/>
    </location>
</feature>
<dbReference type="AlphaFoldDB" id="A0A0T9PZQ3"/>
<feature type="region of interest" description="Disordered" evidence="2">
    <location>
        <begin position="284"/>
        <end position="322"/>
    </location>
</feature>
<dbReference type="PANTHER" id="PTHR21666">
    <property type="entry name" value="PEPTIDASE-RELATED"/>
    <property type="match status" value="1"/>
</dbReference>
<dbReference type="InterPro" id="IPR016047">
    <property type="entry name" value="M23ase_b-sheet_dom"/>
</dbReference>
<dbReference type="GO" id="GO:0004222">
    <property type="term" value="F:metalloendopeptidase activity"/>
    <property type="evidence" value="ECO:0007669"/>
    <property type="project" value="TreeGrafter"/>
</dbReference>
<dbReference type="SUPFAM" id="SSF51261">
    <property type="entry name" value="Duplicated hybrid motif"/>
    <property type="match status" value="1"/>
</dbReference>
<sequence>MKEKASFAISMVTEDSINGNTEGFSTLPNRLVPRPWSALYASVFCAGVLLFPLSSHAADAPATTPSTIKTAENKSQLKTLQQDIAEKEKSVQQQKQQRSSLLDQLKQQENTIAQASRSLRETQGTLSELDKEISSLTASIGKLQSQQSQQQDILSKQLDAAFKQGQHSGLQLILSGEESQRSERILAYFSYLNEARQKSIEALEQTRTNLSAEKKVLEQKKNQQKALLDEQKTQQQKLEEARTARKKTLTSLEASLEKDQQGLAELKLNESRLRDQIAKAEREAKARAEREAKEAARVREQVKVKEQQAKKTGSSYKPSESERSLMARTGGLGRPGGQAMWPVRGNVTHRFGEALQGELRWKGMVISAPEGSEVKAIADGRVLLADWLQGYGLVVVVEHGKGDMSLYGYNQSALVNVGAQVKAGQPIALVGTSGGQGEPSLYFEIRRQGQAVNPQPWLGR</sequence>
<organism evidence="4 5">
    <name type="scientific">Yersinia thracica</name>
    <dbReference type="NCBI Taxonomy" id="2890319"/>
    <lineage>
        <taxon>Bacteria</taxon>
        <taxon>Pseudomonadati</taxon>
        <taxon>Pseudomonadota</taxon>
        <taxon>Gammaproteobacteria</taxon>
        <taxon>Enterobacterales</taxon>
        <taxon>Yersiniaceae</taxon>
        <taxon>Yersinia</taxon>
    </lineage>
</organism>
<keyword evidence="5" id="KW-1185">Reference proteome</keyword>
<dbReference type="RefSeq" id="WP_050114791.1">
    <property type="nucleotide sequence ID" value="NZ_CQAW01000012.1"/>
</dbReference>
<dbReference type="EMBL" id="CQAW01000012">
    <property type="protein sequence ID" value="CNH89289.1"/>
    <property type="molecule type" value="Genomic_DNA"/>
</dbReference>
<accession>A0A0T9PZQ3</accession>
<protein>
    <submittedName>
        <fullName evidence="4">Cell wall endopeptidase, family M23/M37</fullName>
    </submittedName>
</protein>
<evidence type="ECO:0000256" key="2">
    <source>
        <dbReference type="SAM" id="MobiDB-lite"/>
    </source>
</evidence>
<gene>
    <name evidence="4" type="primary">envC</name>
    <name evidence="4" type="ORF">ERS008472_02604</name>
</gene>
<dbReference type="NCBIfam" id="NF008644">
    <property type="entry name" value="PRK11637.1"/>
    <property type="match status" value="1"/>
</dbReference>
<dbReference type="Pfam" id="PF01551">
    <property type="entry name" value="Peptidase_M23"/>
    <property type="match status" value="1"/>
</dbReference>
<evidence type="ECO:0000256" key="1">
    <source>
        <dbReference type="SAM" id="Coils"/>
    </source>
</evidence>
<dbReference type="FunFam" id="2.70.70.10:FF:000003">
    <property type="entry name" value="Murein hydrolase activator EnvC"/>
    <property type="match status" value="1"/>
</dbReference>
<proteinExistence type="predicted"/>
<dbReference type="CDD" id="cd12797">
    <property type="entry name" value="M23_peptidase"/>
    <property type="match status" value="1"/>
</dbReference>
<name>A0A0T9PZQ3_9GAMM</name>
<dbReference type="PANTHER" id="PTHR21666:SF270">
    <property type="entry name" value="MUREIN HYDROLASE ACTIVATOR ENVC"/>
    <property type="match status" value="1"/>
</dbReference>
<feature type="domain" description="M23ase beta-sheet core" evidence="3">
    <location>
        <begin position="361"/>
        <end position="454"/>
    </location>
</feature>
<dbReference type="Gene3D" id="6.10.250.3150">
    <property type="match status" value="1"/>
</dbReference>
<feature type="compositionally biased region" description="Basic and acidic residues" evidence="2">
    <location>
        <begin position="284"/>
        <end position="309"/>
    </location>
</feature>
<dbReference type="Proteomes" id="UP000041882">
    <property type="component" value="Unassembled WGS sequence"/>
</dbReference>
<evidence type="ECO:0000313" key="4">
    <source>
        <dbReference type="EMBL" id="CNH89289.1"/>
    </source>
</evidence>
<evidence type="ECO:0000313" key="5">
    <source>
        <dbReference type="Proteomes" id="UP000041882"/>
    </source>
</evidence>
<reference evidence="5" key="1">
    <citation type="submission" date="2015-03" db="EMBL/GenBank/DDBJ databases">
        <authorList>
            <consortium name="Pathogen Informatics"/>
            <person name="Murphy D."/>
        </authorList>
    </citation>
    <scope>NUCLEOTIDE SEQUENCE [LARGE SCALE GENOMIC DNA]</scope>
    <source>
        <strain evidence="5">IP6945</strain>
    </source>
</reference>
<dbReference type="InterPro" id="IPR011055">
    <property type="entry name" value="Dup_hybrid_motif"/>
</dbReference>
<dbReference type="Gene3D" id="2.70.70.10">
    <property type="entry name" value="Glucose Permease (Domain IIA)"/>
    <property type="match status" value="1"/>
</dbReference>